<evidence type="ECO:0000313" key="1">
    <source>
        <dbReference type="EMBL" id="ORY54643.1"/>
    </source>
</evidence>
<dbReference type="Proteomes" id="UP000193920">
    <property type="component" value="Unassembled WGS sequence"/>
</dbReference>
<dbReference type="AlphaFoldDB" id="A0A1Y2D5T8"/>
<organism evidence="1 2">
    <name type="scientific">Neocallimastix californiae</name>
    <dbReference type="NCBI Taxonomy" id="1754190"/>
    <lineage>
        <taxon>Eukaryota</taxon>
        <taxon>Fungi</taxon>
        <taxon>Fungi incertae sedis</taxon>
        <taxon>Chytridiomycota</taxon>
        <taxon>Chytridiomycota incertae sedis</taxon>
        <taxon>Neocallimastigomycetes</taxon>
        <taxon>Neocallimastigales</taxon>
        <taxon>Neocallimastigaceae</taxon>
        <taxon>Neocallimastix</taxon>
    </lineage>
</organism>
<gene>
    <name evidence="1" type="ORF">LY90DRAFT_507454</name>
</gene>
<name>A0A1Y2D5T8_9FUNG</name>
<dbReference type="EMBL" id="MCOG01000083">
    <property type="protein sequence ID" value="ORY54643.1"/>
    <property type="molecule type" value="Genomic_DNA"/>
</dbReference>
<keyword evidence="2" id="KW-1185">Reference proteome</keyword>
<reference evidence="1 2" key="1">
    <citation type="submission" date="2016-08" db="EMBL/GenBank/DDBJ databases">
        <title>A Parts List for Fungal Cellulosomes Revealed by Comparative Genomics.</title>
        <authorList>
            <consortium name="DOE Joint Genome Institute"/>
            <person name="Haitjema C.H."/>
            <person name="Gilmore S.P."/>
            <person name="Henske J.K."/>
            <person name="Solomon K.V."/>
            <person name="De Groot R."/>
            <person name="Kuo A."/>
            <person name="Mondo S.J."/>
            <person name="Salamov A.A."/>
            <person name="Labutti K."/>
            <person name="Zhao Z."/>
            <person name="Chiniquy J."/>
            <person name="Barry K."/>
            <person name="Brewer H.M."/>
            <person name="Purvine S.O."/>
            <person name="Wright A.T."/>
            <person name="Boxma B."/>
            <person name="Van Alen T."/>
            <person name="Hackstein J.H."/>
            <person name="Baker S.E."/>
            <person name="Grigoriev I.V."/>
            <person name="O'Malley M.A."/>
        </authorList>
    </citation>
    <scope>NUCLEOTIDE SEQUENCE [LARGE SCALE GENOMIC DNA]</scope>
    <source>
        <strain evidence="1 2">G1</strain>
    </source>
</reference>
<protein>
    <submittedName>
        <fullName evidence="1">Uncharacterized protein</fullName>
    </submittedName>
</protein>
<comment type="caution">
    <text evidence="1">The sequence shown here is derived from an EMBL/GenBank/DDBJ whole genome shotgun (WGS) entry which is preliminary data.</text>
</comment>
<sequence>MERLYSLKINSNNVNIQKDEQINYTNDNSITSSNTTLINKENGTNILSDHNFDNKSNLDIEITDENYQKQIYEEDINNNYENCYSHDIIINKLSSNFEEITMSTVNDSSS</sequence>
<proteinExistence type="predicted"/>
<evidence type="ECO:0000313" key="2">
    <source>
        <dbReference type="Proteomes" id="UP000193920"/>
    </source>
</evidence>
<accession>A0A1Y2D5T8</accession>